<dbReference type="PANTHER" id="PTHR43265">
    <property type="entry name" value="ESTERASE ESTD"/>
    <property type="match status" value="1"/>
</dbReference>
<gene>
    <name evidence="2" type="ORF">GCM10009801_14860</name>
</gene>
<proteinExistence type="predicted"/>
<dbReference type="RefSeq" id="WP_344525283.1">
    <property type="nucleotide sequence ID" value="NZ_BAAAPE010000002.1"/>
</dbReference>
<keyword evidence="3" id="KW-1185">Reference proteome</keyword>
<dbReference type="InterPro" id="IPR053145">
    <property type="entry name" value="AB_hydrolase_Est10"/>
</dbReference>
<name>A0ABN2VNW0_9ACTN</name>
<evidence type="ECO:0000313" key="2">
    <source>
        <dbReference type="EMBL" id="GAA2067473.1"/>
    </source>
</evidence>
<reference evidence="2 3" key="1">
    <citation type="journal article" date="2019" name="Int. J. Syst. Evol. Microbiol.">
        <title>The Global Catalogue of Microorganisms (GCM) 10K type strain sequencing project: providing services to taxonomists for standard genome sequencing and annotation.</title>
        <authorList>
            <consortium name="The Broad Institute Genomics Platform"/>
            <consortium name="The Broad Institute Genome Sequencing Center for Infectious Disease"/>
            <person name="Wu L."/>
            <person name="Ma J."/>
        </authorList>
    </citation>
    <scope>NUCLEOTIDE SEQUENCE [LARGE SCALE GENOMIC DNA]</scope>
    <source>
        <strain evidence="2 3">JCM 15478</strain>
    </source>
</reference>
<evidence type="ECO:0000313" key="3">
    <source>
        <dbReference type="Proteomes" id="UP001500016"/>
    </source>
</evidence>
<dbReference type="EMBL" id="BAAAPE010000002">
    <property type="protein sequence ID" value="GAA2067473.1"/>
    <property type="molecule type" value="Genomic_DNA"/>
</dbReference>
<sequence>MSWTGSEAAFAGGAGRLAGTLALPRRESGDVPGVVLIGGSGDSDRDNGTYFPLLRARLAEAGFAVLSYDKRGVGASSGDWRAGTLEDLAADASAAREHLCSTPGVDAARVGFFGHSEGGWAALLAATGRDDVPWTVTSGCPAVTPAEQGRYELSNLVRDSGTARAESSSPALRLYDSLIEAGRRGADFGEVRRLVAEAGSPPWVAGLWGEPDAGLWAFLARKQDHDPLPGVRALRCPYLAVFGAADPLVPVAESVRLLAAAHGEAGRDPRATLTVELFPDGDHRVQVDGGTRFAPGYPDAAVRWLRERAGERRGGG</sequence>
<dbReference type="InterPro" id="IPR022742">
    <property type="entry name" value="Hydrolase_4"/>
</dbReference>
<dbReference type="SUPFAM" id="SSF53474">
    <property type="entry name" value="alpha/beta-Hydrolases"/>
    <property type="match status" value="1"/>
</dbReference>
<dbReference type="Gene3D" id="3.40.50.1820">
    <property type="entry name" value="alpha/beta hydrolase"/>
    <property type="match status" value="1"/>
</dbReference>
<feature type="domain" description="Serine aminopeptidase S33" evidence="1">
    <location>
        <begin position="54"/>
        <end position="146"/>
    </location>
</feature>
<protein>
    <recommendedName>
        <fullName evidence="1">Serine aminopeptidase S33 domain-containing protein</fullName>
    </recommendedName>
</protein>
<comment type="caution">
    <text evidence="2">The sequence shown here is derived from an EMBL/GenBank/DDBJ whole genome shotgun (WGS) entry which is preliminary data.</text>
</comment>
<dbReference type="InterPro" id="IPR029058">
    <property type="entry name" value="AB_hydrolase_fold"/>
</dbReference>
<organism evidence="2 3">
    <name type="scientific">Streptomyces albiaxialis</name>
    <dbReference type="NCBI Taxonomy" id="329523"/>
    <lineage>
        <taxon>Bacteria</taxon>
        <taxon>Bacillati</taxon>
        <taxon>Actinomycetota</taxon>
        <taxon>Actinomycetes</taxon>
        <taxon>Kitasatosporales</taxon>
        <taxon>Streptomycetaceae</taxon>
        <taxon>Streptomyces</taxon>
    </lineage>
</organism>
<evidence type="ECO:0000259" key="1">
    <source>
        <dbReference type="Pfam" id="PF12146"/>
    </source>
</evidence>
<accession>A0ABN2VNW0</accession>
<dbReference type="Pfam" id="PF12146">
    <property type="entry name" value="Hydrolase_4"/>
    <property type="match status" value="1"/>
</dbReference>
<dbReference type="Proteomes" id="UP001500016">
    <property type="component" value="Unassembled WGS sequence"/>
</dbReference>
<dbReference type="PANTHER" id="PTHR43265:SF1">
    <property type="entry name" value="ESTERASE ESTD"/>
    <property type="match status" value="1"/>
</dbReference>